<protein>
    <submittedName>
        <fullName evidence="2">Uncharacterized protein</fullName>
    </submittedName>
</protein>
<evidence type="ECO:0000256" key="1">
    <source>
        <dbReference type="SAM" id="MobiDB-lite"/>
    </source>
</evidence>
<accession>A0A6C0D4A1</accession>
<proteinExistence type="predicted"/>
<dbReference type="AlphaFoldDB" id="A0A6C0D4A1"/>
<sequence length="250" mass="27978">MNKTAAKKPKSEKPKKPTRKNQPEIKGVQGHGKVWENQIISVIVSPDDYEEAYNQPYTALHDIPKHLNKQTPGTHVSIKATGTNKIDFGDARRTIHNLQNPDSPVEAIVVKYKQQGNQKIPENVIRIDLTKGKTELLGTIAEEELSAKINELDDMVKKGDPLYKQTAKKLQKLMKANGAALSVAPKIGNPAKKRSGRLQISLSNITKFAEQYPHLVIEDKTCKVYDKECLSIIESDRRVLAKKNKDESPL</sequence>
<reference evidence="2" key="1">
    <citation type="journal article" date="2020" name="Nature">
        <title>Giant virus diversity and host interactions through global metagenomics.</title>
        <authorList>
            <person name="Schulz F."/>
            <person name="Roux S."/>
            <person name="Paez-Espino D."/>
            <person name="Jungbluth S."/>
            <person name="Walsh D.A."/>
            <person name="Denef V.J."/>
            <person name="McMahon K.D."/>
            <person name="Konstantinidis K.T."/>
            <person name="Eloe-Fadrosh E.A."/>
            <person name="Kyrpides N.C."/>
            <person name="Woyke T."/>
        </authorList>
    </citation>
    <scope>NUCLEOTIDE SEQUENCE</scope>
    <source>
        <strain evidence="2">GVMAG-M-3300023174-124</strain>
    </source>
</reference>
<name>A0A6C0D4A1_9ZZZZ</name>
<organism evidence="2">
    <name type="scientific">viral metagenome</name>
    <dbReference type="NCBI Taxonomy" id="1070528"/>
    <lineage>
        <taxon>unclassified sequences</taxon>
        <taxon>metagenomes</taxon>
        <taxon>organismal metagenomes</taxon>
    </lineage>
</organism>
<dbReference type="EMBL" id="MN739538">
    <property type="protein sequence ID" value="QHT11866.1"/>
    <property type="molecule type" value="Genomic_DNA"/>
</dbReference>
<evidence type="ECO:0000313" key="2">
    <source>
        <dbReference type="EMBL" id="QHT11866.1"/>
    </source>
</evidence>
<feature type="region of interest" description="Disordered" evidence="1">
    <location>
        <begin position="1"/>
        <end position="31"/>
    </location>
</feature>